<dbReference type="InterPro" id="IPR032816">
    <property type="entry name" value="VTT_dom"/>
</dbReference>
<protein>
    <submittedName>
        <fullName evidence="9">Membrane protein DedA, SNARE-associated domain</fullName>
    </submittedName>
</protein>
<evidence type="ECO:0000256" key="4">
    <source>
        <dbReference type="ARBA" id="ARBA00022692"/>
    </source>
</evidence>
<keyword evidence="6 7" id="KW-0472">Membrane</keyword>
<evidence type="ECO:0000313" key="9">
    <source>
        <dbReference type="EMBL" id="SHK26728.1"/>
    </source>
</evidence>
<feature type="domain" description="VTT" evidence="8">
    <location>
        <begin position="37"/>
        <end position="163"/>
    </location>
</feature>
<evidence type="ECO:0000256" key="3">
    <source>
        <dbReference type="ARBA" id="ARBA00022475"/>
    </source>
</evidence>
<name>A0A1M6R323_9BACL</name>
<dbReference type="PANTHER" id="PTHR42709">
    <property type="entry name" value="ALKALINE PHOSPHATASE LIKE PROTEIN"/>
    <property type="match status" value="1"/>
</dbReference>
<dbReference type="InterPro" id="IPR051311">
    <property type="entry name" value="DedA_domain"/>
</dbReference>
<organism evidence="9 10">
    <name type="scientific">Alicyclobacillus tolerans</name>
    <dbReference type="NCBI Taxonomy" id="90970"/>
    <lineage>
        <taxon>Bacteria</taxon>
        <taxon>Bacillati</taxon>
        <taxon>Bacillota</taxon>
        <taxon>Bacilli</taxon>
        <taxon>Bacillales</taxon>
        <taxon>Alicyclobacillaceae</taxon>
        <taxon>Alicyclobacillus</taxon>
    </lineage>
</organism>
<evidence type="ECO:0000256" key="6">
    <source>
        <dbReference type="ARBA" id="ARBA00023136"/>
    </source>
</evidence>
<keyword evidence="3" id="KW-1003">Cell membrane</keyword>
<evidence type="ECO:0000313" key="10">
    <source>
        <dbReference type="Proteomes" id="UP000184016"/>
    </source>
</evidence>
<dbReference type="PANTHER" id="PTHR42709:SF6">
    <property type="entry name" value="UNDECAPRENYL PHOSPHATE TRANSPORTER A"/>
    <property type="match status" value="1"/>
</dbReference>
<keyword evidence="5 7" id="KW-1133">Transmembrane helix</keyword>
<feature type="transmembrane region" description="Helical" evidence="7">
    <location>
        <begin position="143"/>
        <end position="166"/>
    </location>
</feature>
<comment type="similarity">
    <text evidence="2">Belongs to the DedA family.</text>
</comment>
<evidence type="ECO:0000256" key="1">
    <source>
        <dbReference type="ARBA" id="ARBA00004651"/>
    </source>
</evidence>
<feature type="transmembrane region" description="Helical" evidence="7">
    <location>
        <begin position="178"/>
        <end position="197"/>
    </location>
</feature>
<dbReference type="EMBL" id="FRAF01000011">
    <property type="protein sequence ID" value="SHK26728.1"/>
    <property type="molecule type" value="Genomic_DNA"/>
</dbReference>
<evidence type="ECO:0000256" key="7">
    <source>
        <dbReference type="SAM" id="Phobius"/>
    </source>
</evidence>
<dbReference type="GO" id="GO:0005886">
    <property type="term" value="C:plasma membrane"/>
    <property type="evidence" value="ECO:0007669"/>
    <property type="project" value="UniProtKB-SubCell"/>
</dbReference>
<accession>A0A1M6R323</accession>
<dbReference type="STRING" id="1830138.SAMN05443507_11142"/>
<comment type="subcellular location">
    <subcellularLocation>
        <location evidence="1">Cell membrane</location>
        <topology evidence="1">Multi-pass membrane protein</topology>
    </subcellularLocation>
</comment>
<dbReference type="Pfam" id="PF09335">
    <property type="entry name" value="VTT_dom"/>
    <property type="match status" value="1"/>
</dbReference>
<feature type="transmembrane region" description="Helical" evidence="7">
    <location>
        <begin position="12"/>
        <end position="35"/>
    </location>
</feature>
<gene>
    <name evidence="9" type="ORF">SAMN05443507_11142</name>
</gene>
<dbReference type="Proteomes" id="UP000184016">
    <property type="component" value="Unassembled WGS sequence"/>
</dbReference>
<evidence type="ECO:0000256" key="2">
    <source>
        <dbReference type="ARBA" id="ARBA00010792"/>
    </source>
</evidence>
<sequence>MHICLTCMMNNIIQFLVDLGYPGIWFALFIEGLGVPFPGDAFLLFYGFSASMGRIHLGGVLLAATLGYLCGTSLAFYAASSMESRFLQAMMRTGIVKKPHLDRAAHLIDRHSIWLLIPGRFVPGIRALSSYAAGLSRMAFTRFVLYTSIGSALWCSIITLGGYFFGESVRTLLQTARGPALSIAVALLMSGLIFYAWRQWLKQRRGD</sequence>
<dbReference type="AlphaFoldDB" id="A0A1M6R323"/>
<keyword evidence="4 7" id="KW-0812">Transmembrane</keyword>
<keyword evidence="10" id="KW-1185">Reference proteome</keyword>
<reference evidence="10" key="1">
    <citation type="submission" date="2016-11" db="EMBL/GenBank/DDBJ databases">
        <authorList>
            <person name="Varghese N."/>
            <person name="Submissions S."/>
        </authorList>
    </citation>
    <scope>NUCLEOTIDE SEQUENCE [LARGE SCALE GENOMIC DNA]</scope>
    <source>
        <strain evidence="10">USBA-503</strain>
    </source>
</reference>
<proteinExistence type="inferred from homology"/>
<evidence type="ECO:0000256" key="5">
    <source>
        <dbReference type="ARBA" id="ARBA00022989"/>
    </source>
</evidence>
<evidence type="ECO:0000259" key="8">
    <source>
        <dbReference type="Pfam" id="PF09335"/>
    </source>
</evidence>
<feature type="transmembrane region" description="Helical" evidence="7">
    <location>
        <begin position="55"/>
        <end position="79"/>
    </location>
</feature>